<feature type="transmembrane region" description="Helical" evidence="1">
    <location>
        <begin position="111"/>
        <end position="129"/>
    </location>
</feature>
<keyword evidence="1" id="KW-0472">Membrane</keyword>
<keyword evidence="1" id="KW-0812">Transmembrane</keyword>
<proteinExistence type="predicted"/>
<organism evidence="2 3">
    <name type="scientific">Pachysolen tannophilus NRRL Y-2460</name>
    <dbReference type="NCBI Taxonomy" id="669874"/>
    <lineage>
        <taxon>Eukaryota</taxon>
        <taxon>Fungi</taxon>
        <taxon>Dikarya</taxon>
        <taxon>Ascomycota</taxon>
        <taxon>Saccharomycotina</taxon>
        <taxon>Pichiomycetes</taxon>
        <taxon>Pachysolenaceae</taxon>
        <taxon>Pachysolen</taxon>
    </lineage>
</organism>
<evidence type="ECO:0000313" key="2">
    <source>
        <dbReference type="EMBL" id="ODV95946.1"/>
    </source>
</evidence>
<accession>A0A1E4TW35</accession>
<evidence type="ECO:0000313" key="3">
    <source>
        <dbReference type="Proteomes" id="UP000094236"/>
    </source>
</evidence>
<dbReference type="OrthoDB" id="4067558at2759"/>
<name>A0A1E4TW35_PACTA</name>
<dbReference type="EMBL" id="KV454013">
    <property type="protein sequence ID" value="ODV95946.1"/>
    <property type="molecule type" value="Genomic_DNA"/>
</dbReference>
<protein>
    <submittedName>
        <fullName evidence="2">Uncharacterized protein</fullName>
    </submittedName>
</protein>
<evidence type="ECO:0000256" key="1">
    <source>
        <dbReference type="SAM" id="Phobius"/>
    </source>
</evidence>
<dbReference type="AlphaFoldDB" id="A0A1E4TW35"/>
<dbReference type="Proteomes" id="UP000094236">
    <property type="component" value="Unassembled WGS sequence"/>
</dbReference>
<gene>
    <name evidence="2" type="ORF">PACTADRAFT_33142</name>
</gene>
<reference evidence="3" key="1">
    <citation type="submission" date="2016-05" db="EMBL/GenBank/DDBJ databases">
        <title>Comparative genomics of biotechnologically important yeasts.</title>
        <authorList>
            <consortium name="DOE Joint Genome Institute"/>
            <person name="Riley R."/>
            <person name="Haridas S."/>
            <person name="Wolfe K.H."/>
            <person name="Lopes M.R."/>
            <person name="Hittinger C.T."/>
            <person name="Goker M."/>
            <person name="Salamov A."/>
            <person name="Wisecaver J."/>
            <person name="Long T.M."/>
            <person name="Aerts A.L."/>
            <person name="Barry K."/>
            <person name="Choi C."/>
            <person name="Clum A."/>
            <person name="Coughlan A.Y."/>
            <person name="Deshpande S."/>
            <person name="Douglass A.P."/>
            <person name="Hanson S.J."/>
            <person name="Klenk H.-P."/>
            <person name="Labutti K."/>
            <person name="Lapidus A."/>
            <person name="Lindquist E."/>
            <person name="Lipzen A."/>
            <person name="Meier-Kolthoff J.P."/>
            <person name="Ohm R.A."/>
            <person name="Otillar R.P."/>
            <person name="Pangilinan J."/>
            <person name="Peng Y."/>
            <person name="Rokas A."/>
            <person name="Rosa C.A."/>
            <person name="Scheuner C."/>
            <person name="Sibirny A.A."/>
            <person name="Slot J.C."/>
            <person name="Stielow J.B."/>
            <person name="Sun H."/>
            <person name="Kurtzman C.P."/>
            <person name="Blackwell M."/>
            <person name="Grigoriev I.V."/>
            <person name="Jeffries T.W."/>
        </authorList>
    </citation>
    <scope>NUCLEOTIDE SEQUENCE [LARGE SCALE GENOMIC DNA]</scope>
    <source>
        <strain evidence="3">NRRL Y-2460</strain>
    </source>
</reference>
<sequence>MSYFLLRQSLFGNQFHLSTKRFVARTPLRLSLTNSLYSRNFTLSLTRLNEKRSTSANDHNDHNEQQLLEKEIKEKHHQKFLKEEIKYEHEHEHPKPYNPHREFYRTLAKPFAKVLGITMVTYYSLIYLWEYLDKTSDKS</sequence>
<keyword evidence="1" id="KW-1133">Transmembrane helix</keyword>
<keyword evidence="3" id="KW-1185">Reference proteome</keyword>